<organism evidence="1 2">
    <name type="scientific">Auriscalpium vulgare</name>
    <dbReference type="NCBI Taxonomy" id="40419"/>
    <lineage>
        <taxon>Eukaryota</taxon>
        <taxon>Fungi</taxon>
        <taxon>Dikarya</taxon>
        <taxon>Basidiomycota</taxon>
        <taxon>Agaricomycotina</taxon>
        <taxon>Agaricomycetes</taxon>
        <taxon>Russulales</taxon>
        <taxon>Auriscalpiaceae</taxon>
        <taxon>Auriscalpium</taxon>
    </lineage>
</organism>
<name>A0ACB8RLC3_9AGAM</name>
<reference evidence="1" key="2">
    <citation type="journal article" date="2022" name="New Phytol.">
        <title>Evolutionary transition to the ectomycorrhizal habit in the genomes of a hyperdiverse lineage of mushroom-forming fungi.</title>
        <authorList>
            <person name="Looney B."/>
            <person name="Miyauchi S."/>
            <person name="Morin E."/>
            <person name="Drula E."/>
            <person name="Courty P.E."/>
            <person name="Kohler A."/>
            <person name="Kuo A."/>
            <person name="LaButti K."/>
            <person name="Pangilinan J."/>
            <person name="Lipzen A."/>
            <person name="Riley R."/>
            <person name="Andreopoulos W."/>
            <person name="He G."/>
            <person name="Johnson J."/>
            <person name="Nolan M."/>
            <person name="Tritt A."/>
            <person name="Barry K.W."/>
            <person name="Grigoriev I.V."/>
            <person name="Nagy L.G."/>
            <person name="Hibbett D."/>
            <person name="Henrissat B."/>
            <person name="Matheny P.B."/>
            <person name="Labbe J."/>
            <person name="Martin F.M."/>
        </authorList>
    </citation>
    <scope>NUCLEOTIDE SEQUENCE</scope>
    <source>
        <strain evidence="1">FP105234-sp</strain>
    </source>
</reference>
<evidence type="ECO:0000313" key="1">
    <source>
        <dbReference type="EMBL" id="KAI0044725.1"/>
    </source>
</evidence>
<comment type="caution">
    <text evidence="1">The sequence shown here is derived from an EMBL/GenBank/DDBJ whole genome shotgun (WGS) entry which is preliminary data.</text>
</comment>
<dbReference type="Proteomes" id="UP000814033">
    <property type="component" value="Unassembled WGS sequence"/>
</dbReference>
<reference evidence="1" key="1">
    <citation type="submission" date="2021-02" db="EMBL/GenBank/DDBJ databases">
        <authorList>
            <consortium name="DOE Joint Genome Institute"/>
            <person name="Ahrendt S."/>
            <person name="Looney B.P."/>
            <person name="Miyauchi S."/>
            <person name="Morin E."/>
            <person name="Drula E."/>
            <person name="Courty P.E."/>
            <person name="Chicoki N."/>
            <person name="Fauchery L."/>
            <person name="Kohler A."/>
            <person name="Kuo A."/>
            <person name="Labutti K."/>
            <person name="Pangilinan J."/>
            <person name="Lipzen A."/>
            <person name="Riley R."/>
            <person name="Andreopoulos W."/>
            <person name="He G."/>
            <person name="Johnson J."/>
            <person name="Barry K.W."/>
            <person name="Grigoriev I.V."/>
            <person name="Nagy L."/>
            <person name="Hibbett D."/>
            <person name="Henrissat B."/>
            <person name="Matheny P.B."/>
            <person name="Labbe J."/>
            <person name="Martin F."/>
        </authorList>
    </citation>
    <scope>NUCLEOTIDE SEQUENCE</scope>
    <source>
        <strain evidence="1">FP105234-sp</strain>
    </source>
</reference>
<keyword evidence="2" id="KW-1185">Reference proteome</keyword>
<dbReference type="EMBL" id="MU275973">
    <property type="protein sequence ID" value="KAI0044725.1"/>
    <property type="molecule type" value="Genomic_DNA"/>
</dbReference>
<accession>A0ACB8RLC3</accession>
<sequence>MHPSAHPKVNKMKEDPYNFKKLLWNEEGRTESVGDMAGADDISTVYEAKNGGQLCRGHPSRLNKQTHKVEHTISLNKEVKHSLDQSNTNFTIKGIVECELMILFALIDEHLSLGKKLLISLDDNEEGALSEAVCVAYRLYKFQYKDVNKALTRFGFSPGDKYKDKLIEIFSPKPPGPPKPPGLSTASSKVSRSTPLANGRYPDMLRHTQTHEPVRMRYACEGCDETFARKDGKTRHQKNPPAKCAANAGVLS</sequence>
<gene>
    <name evidence="1" type="ORF">FA95DRAFT_1680986</name>
</gene>
<proteinExistence type="predicted"/>
<evidence type="ECO:0000313" key="2">
    <source>
        <dbReference type="Proteomes" id="UP000814033"/>
    </source>
</evidence>
<protein>
    <submittedName>
        <fullName evidence="1">Uncharacterized protein</fullName>
    </submittedName>
</protein>